<comment type="caution">
    <text evidence="3">The sequence shown here is derived from an EMBL/GenBank/DDBJ whole genome shotgun (WGS) entry which is preliminary data.</text>
</comment>
<keyword evidence="4" id="KW-1185">Reference proteome</keyword>
<dbReference type="EMBL" id="WKJH01000006">
    <property type="protein sequence ID" value="MRX64523.1"/>
    <property type="molecule type" value="Genomic_DNA"/>
</dbReference>
<dbReference type="RefSeq" id="WP_154366479.1">
    <property type="nucleotide sequence ID" value="NZ_WKJH01000006.1"/>
</dbReference>
<dbReference type="InterPro" id="IPR001304">
    <property type="entry name" value="C-type_lectin-like"/>
</dbReference>
<dbReference type="OrthoDB" id="1108781at2"/>
<organism evidence="3 4">
    <name type="scientific">Maribacter luteus</name>
    <dbReference type="NCBI Taxonomy" id="2594478"/>
    <lineage>
        <taxon>Bacteria</taxon>
        <taxon>Pseudomonadati</taxon>
        <taxon>Bacteroidota</taxon>
        <taxon>Flavobacteriia</taxon>
        <taxon>Flavobacteriales</taxon>
        <taxon>Flavobacteriaceae</taxon>
        <taxon>Maribacter</taxon>
    </lineage>
</organism>
<dbReference type="InterPro" id="IPR016186">
    <property type="entry name" value="C-type_lectin-like/link_sf"/>
</dbReference>
<gene>
    <name evidence="3" type="ORF">GJ691_10100</name>
</gene>
<dbReference type="Gene3D" id="3.10.100.10">
    <property type="entry name" value="Mannose-Binding Protein A, subunit A"/>
    <property type="match status" value="1"/>
</dbReference>
<proteinExistence type="predicted"/>
<dbReference type="InterPro" id="IPR016187">
    <property type="entry name" value="CTDL_fold"/>
</dbReference>
<name>A0A6I2ML41_9FLAO</name>
<feature type="region of interest" description="Disordered" evidence="1">
    <location>
        <begin position="177"/>
        <end position="198"/>
    </location>
</feature>
<evidence type="ECO:0000313" key="3">
    <source>
        <dbReference type="EMBL" id="MRX64523.1"/>
    </source>
</evidence>
<feature type="domain" description="C-type lectin" evidence="2">
    <location>
        <begin position="90"/>
        <end position="212"/>
    </location>
</feature>
<dbReference type="SMART" id="SM00034">
    <property type="entry name" value="CLECT"/>
    <property type="match status" value="1"/>
</dbReference>
<dbReference type="PROSITE" id="PS50041">
    <property type="entry name" value="C_TYPE_LECTIN_2"/>
    <property type="match status" value="1"/>
</dbReference>
<protein>
    <recommendedName>
        <fullName evidence="2">C-type lectin domain-containing protein</fullName>
    </recommendedName>
</protein>
<accession>A0A6I2ML41</accession>
<reference evidence="3 4" key="1">
    <citation type="submission" date="2019-11" db="EMBL/GenBank/DDBJ databases">
        <title>Maribacter lutea sp. nov., a marine bacterium isolated from intertidal sand.</title>
        <authorList>
            <person name="Liu A."/>
        </authorList>
    </citation>
    <scope>NUCLEOTIDE SEQUENCE [LARGE SCALE GENOMIC DNA]</scope>
    <source>
        <strain evidence="3 4">RZ05</strain>
    </source>
</reference>
<dbReference type="AlphaFoldDB" id="A0A6I2ML41"/>
<feature type="region of interest" description="Disordered" evidence="1">
    <location>
        <begin position="27"/>
        <end position="46"/>
    </location>
</feature>
<evidence type="ECO:0000313" key="4">
    <source>
        <dbReference type="Proteomes" id="UP000443153"/>
    </source>
</evidence>
<sequence>MKTIMYGVRGVLLLTFLVLNTSCKLQTKQDDGPQKTPPSLNSKGESKGEAIYTFKDAPVPIERGESIAFKLPNGETHWYEVVYLPEMGINWVQAKSLAELAGGYLVTIHSDLENEFVFNLIKDKKYWYQWDDSHNGVMSGPFIGAFQPLGAKEPDGGWQWVSGEEWTYTNWCKDGVKEDHDPRPNDQPNDATGNQNVGAFGEVNEPVGYWGDFPQRFGSFNDSHPGGVYAFIIEYNTKKTQ</sequence>
<evidence type="ECO:0000259" key="2">
    <source>
        <dbReference type="PROSITE" id="PS50041"/>
    </source>
</evidence>
<dbReference type="SUPFAM" id="SSF56436">
    <property type="entry name" value="C-type lectin-like"/>
    <property type="match status" value="1"/>
</dbReference>
<evidence type="ECO:0000256" key="1">
    <source>
        <dbReference type="SAM" id="MobiDB-lite"/>
    </source>
</evidence>
<feature type="compositionally biased region" description="Polar residues" evidence="1">
    <location>
        <begin position="186"/>
        <end position="197"/>
    </location>
</feature>
<dbReference type="Proteomes" id="UP000443153">
    <property type="component" value="Unassembled WGS sequence"/>
</dbReference>